<comment type="caution">
    <text evidence="3">The sequence shown here is derived from an EMBL/GenBank/DDBJ whole genome shotgun (WGS) entry which is preliminary data.</text>
</comment>
<reference evidence="3" key="1">
    <citation type="submission" date="2021-03" db="EMBL/GenBank/DDBJ databases">
        <title>Antimicrobial resistance genes in bacteria isolated from Japanese honey, and their potential for conferring macrolide and lincosamide resistance in the American foulbrood pathogen Paenibacillus larvae.</title>
        <authorList>
            <person name="Okamoto M."/>
            <person name="Kumagai M."/>
            <person name="Kanamori H."/>
            <person name="Takamatsu D."/>
        </authorList>
    </citation>
    <scope>NUCLEOTIDE SEQUENCE</scope>
    <source>
        <strain evidence="3">J40TS1</strain>
    </source>
</reference>
<keyword evidence="1" id="KW-0812">Transmembrane</keyword>
<keyword evidence="1" id="KW-1133">Transmembrane helix</keyword>
<evidence type="ECO:0000313" key="4">
    <source>
        <dbReference type="Proteomes" id="UP000683139"/>
    </source>
</evidence>
<evidence type="ECO:0000256" key="1">
    <source>
        <dbReference type="SAM" id="Phobius"/>
    </source>
</evidence>
<dbReference type="Proteomes" id="UP000683139">
    <property type="component" value="Unassembled WGS sequence"/>
</dbReference>
<dbReference type="EMBL" id="BOSE01000011">
    <property type="protein sequence ID" value="GIP18964.1"/>
    <property type="molecule type" value="Genomic_DNA"/>
</dbReference>
<dbReference type="AlphaFoldDB" id="A0A919YVP6"/>
<keyword evidence="4" id="KW-1185">Reference proteome</keyword>
<proteinExistence type="predicted"/>
<dbReference type="PANTHER" id="PTHR40446">
    <property type="entry name" value="N-ACETYLGLUCOSAMINE-1-PHOSPHODIESTER ALPHA-N-ACETYLGLUCOSAMINIDASE"/>
    <property type="match status" value="1"/>
</dbReference>
<gene>
    <name evidence="3" type="ORF">J40TS1_46060</name>
</gene>
<feature type="transmembrane region" description="Helical" evidence="1">
    <location>
        <begin position="12"/>
        <end position="30"/>
    </location>
</feature>
<organism evidence="3 4">
    <name type="scientific">Paenibacillus montaniterrae</name>
    <dbReference type="NCBI Taxonomy" id="429341"/>
    <lineage>
        <taxon>Bacteria</taxon>
        <taxon>Bacillati</taxon>
        <taxon>Bacillota</taxon>
        <taxon>Bacilli</taxon>
        <taxon>Bacillales</taxon>
        <taxon>Paenibacillaceae</taxon>
        <taxon>Paenibacillus</taxon>
    </lineage>
</organism>
<accession>A0A919YVP6</accession>
<sequence>MMNSIQFLNRLMLLVIAPFIGILIAVMLIVNKEPPVIEPVEAPKLVEVEQAHEKIAAALTTSTELAKTASENIESSYTVYNETTELVSSLLPVIKKALEYPYAIYDKKISGKLGTPSSTINSSKLRAQLYYKSYENFKGYLVKIKLKDSSAVDMVLGGDEPGDAMTTLQAAKAYGAAVAVNAGGFADSGSKRYPLGTTIIDSEYVNGFQPSKNDLFFAGFNSQNELIGGKFTDKEKLDKLKPRFGASFVPILIQNGKKQTIPSKWQTSPSRAPRVVLANYKDDQLLLFVTDGYNTNDSAGATLAEMQDLLQQFGVVSAYNMDGGGSASLIFNGSIINSPSDGQLRKLPTHLLFFK</sequence>
<evidence type="ECO:0000259" key="2">
    <source>
        <dbReference type="Pfam" id="PF09992"/>
    </source>
</evidence>
<protein>
    <recommendedName>
        <fullName evidence="2">Phosphodiester glycosidase domain-containing protein</fullName>
    </recommendedName>
</protein>
<keyword evidence="1" id="KW-0472">Membrane</keyword>
<name>A0A919YVP6_9BACL</name>
<evidence type="ECO:0000313" key="3">
    <source>
        <dbReference type="EMBL" id="GIP18964.1"/>
    </source>
</evidence>
<feature type="domain" description="Phosphodiester glycosidase" evidence="2">
    <location>
        <begin position="174"/>
        <end position="354"/>
    </location>
</feature>
<dbReference type="PANTHER" id="PTHR40446:SF2">
    <property type="entry name" value="N-ACETYLGLUCOSAMINE-1-PHOSPHODIESTER ALPHA-N-ACETYLGLUCOSAMINIDASE"/>
    <property type="match status" value="1"/>
</dbReference>
<dbReference type="InterPro" id="IPR018711">
    <property type="entry name" value="NAGPA"/>
</dbReference>
<dbReference type="Pfam" id="PF09992">
    <property type="entry name" value="NAGPA"/>
    <property type="match status" value="1"/>
</dbReference>